<reference evidence="7" key="1">
    <citation type="submission" date="2025-08" db="UniProtKB">
        <authorList>
            <consortium name="RefSeq"/>
        </authorList>
    </citation>
    <scope>IDENTIFICATION</scope>
    <source>
        <strain evidence="7">Airmid</strain>
    </source>
</reference>
<dbReference type="OMA" id="CPDLNET"/>
<evidence type="ECO:0000256" key="1">
    <source>
        <dbReference type="ARBA" id="ARBA00022729"/>
    </source>
</evidence>
<dbReference type="PANTHER" id="PTHR11311:SF15">
    <property type="entry name" value="SPONDIN-2"/>
    <property type="match status" value="1"/>
</dbReference>
<evidence type="ECO:0000256" key="3">
    <source>
        <dbReference type="ARBA" id="ARBA00023180"/>
    </source>
</evidence>
<dbReference type="KEGG" id="dpte:113795302"/>
<feature type="domain" description="Spondin-like TSP1" evidence="5">
    <location>
        <begin position="8"/>
        <end position="52"/>
    </location>
</feature>
<dbReference type="AlphaFoldDB" id="A0A6P6Y7C3"/>
<protein>
    <submittedName>
        <fullName evidence="7">LOW QUALITY PROTEIN: thrombospondin type-1 domain-containing protein 7A-like</fullName>
    </submittedName>
</protein>
<feature type="region of interest" description="Disordered" evidence="4">
    <location>
        <begin position="23"/>
        <end position="46"/>
    </location>
</feature>
<keyword evidence="6" id="KW-1185">Reference proteome</keyword>
<evidence type="ECO:0000313" key="7">
    <source>
        <dbReference type="RefSeq" id="XP_027201297.1"/>
    </source>
</evidence>
<name>A0A6P6Y7C3_DERPT</name>
<gene>
    <name evidence="7" type="primary">LOC113795302</name>
</gene>
<evidence type="ECO:0000259" key="5">
    <source>
        <dbReference type="Pfam" id="PF19028"/>
    </source>
</evidence>
<dbReference type="RefSeq" id="XP_027201297.1">
    <property type="nucleotide sequence ID" value="XM_027345496.1"/>
</dbReference>
<dbReference type="SMART" id="SM00209">
    <property type="entry name" value="TSP1"/>
    <property type="match status" value="2"/>
</dbReference>
<dbReference type="InterPro" id="IPR044004">
    <property type="entry name" value="TSP1_spondin_dom"/>
</dbReference>
<keyword evidence="2" id="KW-1015">Disulfide bond</keyword>
<dbReference type="InParanoid" id="A0A6P6Y7C3"/>
<dbReference type="OrthoDB" id="6415328at2759"/>
<evidence type="ECO:0000256" key="4">
    <source>
        <dbReference type="SAM" id="MobiDB-lite"/>
    </source>
</evidence>
<keyword evidence="1" id="KW-0732">Signal</keyword>
<feature type="non-terminal residue" evidence="7">
    <location>
        <position position="1"/>
    </location>
</feature>
<accession>A0A6P6Y7C3</accession>
<dbReference type="SUPFAM" id="SSF82895">
    <property type="entry name" value="TSP-1 type 1 repeat"/>
    <property type="match status" value="2"/>
</dbReference>
<sequence>RRCWDKDCEVGPWSPWSACSSTCGPGGFQTRKRSVTQKPTGSGKRCPELTEKHCQVSEWSPWTSCSTSCGSGIETELLQAVLPAEPRRKLFTESEAH</sequence>
<dbReference type="Proteomes" id="UP000515146">
    <property type="component" value="Unplaced"/>
</dbReference>
<keyword evidence="3" id="KW-0325">Glycoprotein</keyword>
<dbReference type="InterPro" id="IPR051418">
    <property type="entry name" value="Spondin/Thrombospondin_T1"/>
</dbReference>
<dbReference type="InterPro" id="IPR036383">
    <property type="entry name" value="TSP1_rpt_sf"/>
</dbReference>
<dbReference type="Pfam" id="PF19028">
    <property type="entry name" value="TSP1_spondin"/>
    <property type="match status" value="1"/>
</dbReference>
<proteinExistence type="predicted"/>
<evidence type="ECO:0000313" key="6">
    <source>
        <dbReference type="Proteomes" id="UP000515146"/>
    </source>
</evidence>
<organism evidence="6 7">
    <name type="scientific">Dermatophagoides pteronyssinus</name>
    <name type="common">European house dust mite</name>
    <dbReference type="NCBI Taxonomy" id="6956"/>
    <lineage>
        <taxon>Eukaryota</taxon>
        <taxon>Metazoa</taxon>
        <taxon>Ecdysozoa</taxon>
        <taxon>Arthropoda</taxon>
        <taxon>Chelicerata</taxon>
        <taxon>Arachnida</taxon>
        <taxon>Acari</taxon>
        <taxon>Acariformes</taxon>
        <taxon>Sarcoptiformes</taxon>
        <taxon>Astigmata</taxon>
        <taxon>Psoroptidia</taxon>
        <taxon>Analgoidea</taxon>
        <taxon>Pyroglyphidae</taxon>
        <taxon>Dermatophagoidinae</taxon>
        <taxon>Dermatophagoides</taxon>
    </lineage>
</organism>
<dbReference type="Gene3D" id="2.20.100.10">
    <property type="entry name" value="Thrombospondin type-1 (TSP1) repeat"/>
    <property type="match status" value="2"/>
</dbReference>
<dbReference type="PANTHER" id="PTHR11311">
    <property type="entry name" value="SPONDIN"/>
    <property type="match status" value="1"/>
</dbReference>
<dbReference type="FunFam" id="2.20.100.10:FF:000120">
    <property type="entry name" value="Thrombospondin, type I, domain-containing 7Ab"/>
    <property type="match status" value="1"/>
</dbReference>
<dbReference type="InterPro" id="IPR000884">
    <property type="entry name" value="TSP1_rpt"/>
</dbReference>
<dbReference type="Pfam" id="PF00090">
    <property type="entry name" value="TSP_1"/>
    <property type="match status" value="1"/>
</dbReference>
<evidence type="ECO:0000256" key="2">
    <source>
        <dbReference type="ARBA" id="ARBA00023157"/>
    </source>
</evidence>
<dbReference type="PROSITE" id="PS50092">
    <property type="entry name" value="TSP1"/>
    <property type="match status" value="1"/>
</dbReference>